<feature type="binding site" evidence="6">
    <location>
        <position position="152"/>
    </location>
    <ligand>
        <name>Zn(2+)</name>
        <dbReference type="ChEBI" id="CHEBI:29105"/>
        <label>1</label>
    </ligand>
</feature>
<feature type="binding site" evidence="6">
    <location>
        <position position="278"/>
    </location>
    <ligand>
        <name>substrate</name>
    </ligand>
</feature>
<dbReference type="SUPFAM" id="SSF51556">
    <property type="entry name" value="Metallo-dependent hydrolases"/>
    <property type="match status" value="1"/>
</dbReference>
<dbReference type="GO" id="GO:0008270">
    <property type="term" value="F:zinc ion binding"/>
    <property type="evidence" value="ECO:0007669"/>
    <property type="project" value="UniProtKB-UniRule"/>
</dbReference>
<dbReference type="Gene3D" id="2.30.40.10">
    <property type="entry name" value="Urease, subunit C, domain 1"/>
    <property type="match status" value="1"/>
</dbReference>
<dbReference type="GO" id="GO:0005737">
    <property type="term" value="C:cytoplasm"/>
    <property type="evidence" value="ECO:0007669"/>
    <property type="project" value="TreeGrafter"/>
</dbReference>
<dbReference type="CDD" id="cd01317">
    <property type="entry name" value="DHOase_IIa"/>
    <property type="match status" value="1"/>
</dbReference>
<keyword evidence="4 6" id="KW-0378">Hydrolase</keyword>
<feature type="binding site" evidence="6">
    <location>
        <position position="60"/>
    </location>
    <ligand>
        <name>Zn(2+)</name>
        <dbReference type="ChEBI" id="CHEBI:29105"/>
        <label>1</label>
    </ligand>
</feature>
<feature type="binding site" evidence="6">
    <location>
        <position position="305"/>
    </location>
    <ligand>
        <name>Zn(2+)</name>
        <dbReference type="ChEBI" id="CHEBI:29105"/>
        <label>1</label>
    </ligand>
</feature>
<dbReference type="EMBL" id="FLUN01000001">
    <property type="protein sequence ID" value="SBW01422.1"/>
    <property type="molecule type" value="Genomic_DNA"/>
</dbReference>
<gene>
    <name evidence="6 8" type="primary">pyrC</name>
    <name evidence="8" type="ORF">KL86CLO1_11482</name>
</gene>
<feature type="binding site" evidence="6">
    <location>
        <position position="232"/>
    </location>
    <ligand>
        <name>Zn(2+)</name>
        <dbReference type="ChEBI" id="CHEBI:29105"/>
        <label>2</label>
    </ligand>
</feature>
<feature type="binding site" evidence="6">
    <location>
        <position position="309"/>
    </location>
    <ligand>
        <name>substrate</name>
    </ligand>
</feature>
<dbReference type="InterPro" id="IPR024403">
    <property type="entry name" value="DHOase_cat"/>
</dbReference>
<sequence>MKLLIKQGRLVDPVGGIGGVMDVLIEDGKVAVIGSDLRERDAQEVDARGMVVCAGLVDMHVHLREPGLEYKETVATGCAAAVAGGFTSVAPMANTRPATDGPETIQYVLGKAADANLAHVFPIGAVSVGLKGEELTDQEALKRAGAVALSDDGAPVQNANLLRDAMILSRRHNLTILSHCEDADMVGNRAVNEGRVSRQLRIDGRPAIAEELQVARDAMLAEETGAALHICHISTAKSVAIVRRYKKKGVALTCETCPQYFTLTEDEILSKGTLARVNPPLRTKADVEAIIEGLRDGTIDVIATDHAPHSAEEKGRPLTEAPSGMVGLETALAVTLTSLYHTGLMGLSDILRKLTMNPACILRVPKGRLSIGADADVVVFDPDEEWTVDPALFRSMGRNTPFAGAKLKGRVKCTIVGGSVVYRDQG</sequence>
<dbReference type="EC" id="3.5.2.3" evidence="6"/>
<evidence type="ECO:0000256" key="5">
    <source>
        <dbReference type="ARBA" id="ARBA00022975"/>
    </source>
</evidence>
<dbReference type="PROSITE" id="PS00482">
    <property type="entry name" value="DIHYDROOROTASE_1"/>
    <property type="match status" value="1"/>
</dbReference>
<comment type="function">
    <text evidence="1 6">Catalyzes the reversible cyclization of carbamoyl aspartate to dihydroorotate.</text>
</comment>
<comment type="caution">
    <text evidence="6">Lacks conserved residue(s) required for the propagation of feature annotation.</text>
</comment>
<protein>
    <recommendedName>
        <fullName evidence="6">Dihydroorotase</fullName>
        <shortName evidence="6">DHOase</shortName>
        <ecNumber evidence="6">3.5.2.3</ecNumber>
    </recommendedName>
</protein>
<dbReference type="InterPro" id="IPR050138">
    <property type="entry name" value="DHOase/Allantoinase_Hydrolase"/>
</dbReference>
<dbReference type="GO" id="GO:0004151">
    <property type="term" value="F:dihydroorotase activity"/>
    <property type="evidence" value="ECO:0007669"/>
    <property type="project" value="UniProtKB-UniRule"/>
</dbReference>
<organism evidence="8">
    <name type="scientific">uncultured Eubacteriales bacterium</name>
    <dbReference type="NCBI Taxonomy" id="172733"/>
    <lineage>
        <taxon>Bacteria</taxon>
        <taxon>Bacillati</taxon>
        <taxon>Bacillota</taxon>
        <taxon>Clostridia</taxon>
        <taxon>Eubacteriales</taxon>
        <taxon>environmental samples</taxon>
    </lineage>
</organism>
<dbReference type="UniPathway" id="UPA00070">
    <property type="reaction ID" value="UER00117"/>
</dbReference>
<feature type="domain" description="Dihydroorotase catalytic" evidence="7">
    <location>
        <begin position="50"/>
        <end position="236"/>
    </location>
</feature>
<dbReference type="InterPro" id="IPR011059">
    <property type="entry name" value="Metal-dep_hydrolase_composite"/>
</dbReference>
<feature type="binding site" evidence="6">
    <location>
        <position position="179"/>
    </location>
    <ligand>
        <name>Zn(2+)</name>
        <dbReference type="ChEBI" id="CHEBI:29105"/>
        <label>2</label>
    </ligand>
</feature>
<feature type="binding site" evidence="6">
    <location>
        <position position="94"/>
    </location>
    <ligand>
        <name>substrate</name>
    </ligand>
</feature>
<feature type="active site" evidence="6">
    <location>
        <position position="305"/>
    </location>
</feature>
<comment type="similarity">
    <text evidence="2 6">Belongs to the metallo-dependent hydrolases superfamily. DHOase family. Class I DHOase subfamily.</text>
</comment>
<comment type="pathway">
    <text evidence="6">Pyrimidine metabolism; UMP biosynthesis via de novo pathway; (S)-dihydroorotate from bicarbonate: step 3/3.</text>
</comment>
<keyword evidence="6" id="KW-0862">Zinc</keyword>
<dbReference type="Gene3D" id="3.20.20.140">
    <property type="entry name" value="Metal-dependent hydrolases"/>
    <property type="match status" value="1"/>
</dbReference>
<comment type="cofactor">
    <cofactor evidence="6">
        <name>Zn(2+)</name>
        <dbReference type="ChEBI" id="CHEBI:29105"/>
    </cofactor>
    <text evidence="6">Binds 2 Zn(2+) ions per subunit.</text>
</comment>
<evidence type="ECO:0000256" key="1">
    <source>
        <dbReference type="ARBA" id="ARBA00002368"/>
    </source>
</evidence>
<dbReference type="GO" id="GO:0006145">
    <property type="term" value="P:purine nucleobase catabolic process"/>
    <property type="evidence" value="ECO:0007669"/>
    <property type="project" value="TreeGrafter"/>
</dbReference>
<dbReference type="SUPFAM" id="SSF51338">
    <property type="entry name" value="Composite domain of metallo-dependent hydrolases"/>
    <property type="match status" value="1"/>
</dbReference>
<dbReference type="NCBIfam" id="TIGR00857">
    <property type="entry name" value="pyrC_multi"/>
    <property type="match status" value="1"/>
</dbReference>
<proteinExistence type="inferred from homology"/>
<evidence type="ECO:0000256" key="4">
    <source>
        <dbReference type="ARBA" id="ARBA00022801"/>
    </source>
</evidence>
<keyword evidence="3 6" id="KW-0479">Metal-binding</keyword>
<reference evidence="8" key="1">
    <citation type="submission" date="2016-04" db="EMBL/GenBank/DDBJ databases">
        <authorList>
            <person name="Evans L.H."/>
            <person name="Alamgir A."/>
            <person name="Owens N."/>
            <person name="Weber N.D."/>
            <person name="Virtaneva K."/>
            <person name="Barbian K."/>
            <person name="Babar A."/>
            <person name="Rosenke K."/>
        </authorList>
    </citation>
    <scope>NUCLEOTIDE SEQUENCE</scope>
    <source>
        <strain evidence="8">86</strain>
    </source>
</reference>
<dbReference type="PANTHER" id="PTHR43668:SF2">
    <property type="entry name" value="ALLANTOINASE"/>
    <property type="match status" value="1"/>
</dbReference>
<evidence type="ECO:0000259" key="7">
    <source>
        <dbReference type="Pfam" id="PF12890"/>
    </source>
</evidence>
<evidence type="ECO:0000256" key="2">
    <source>
        <dbReference type="ARBA" id="ARBA00010286"/>
    </source>
</evidence>
<comment type="catalytic activity">
    <reaction evidence="6">
        <text>(S)-dihydroorotate + H2O = N-carbamoyl-L-aspartate + H(+)</text>
        <dbReference type="Rhea" id="RHEA:24296"/>
        <dbReference type="ChEBI" id="CHEBI:15377"/>
        <dbReference type="ChEBI" id="CHEBI:15378"/>
        <dbReference type="ChEBI" id="CHEBI:30864"/>
        <dbReference type="ChEBI" id="CHEBI:32814"/>
        <dbReference type="EC" id="3.5.2.3"/>
    </reaction>
</comment>
<accession>A0A212JPT2</accession>
<dbReference type="InterPro" id="IPR032466">
    <property type="entry name" value="Metal_Hydrolase"/>
</dbReference>
<dbReference type="AlphaFoldDB" id="A0A212JPT2"/>
<dbReference type="GO" id="GO:0004038">
    <property type="term" value="F:allantoinase activity"/>
    <property type="evidence" value="ECO:0007669"/>
    <property type="project" value="TreeGrafter"/>
</dbReference>
<evidence type="ECO:0000256" key="6">
    <source>
        <dbReference type="HAMAP-Rule" id="MF_00220"/>
    </source>
</evidence>
<dbReference type="GO" id="GO:0044205">
    <property type="term" value="P:'de novo' UMP biosynthetic process"/>
    <property type="evidence" value="ECO:0007669"/>
    <property type="project" value="UniProtKB-UniRule"/>
</dbReference>
<dbReference type="InterPro" id="IPR004722">
    <property type="entry name" value="DHOase"/>
</dbReference>
<dbReference type="HAMAP" id="MF_00220_B">
    <property type="entry name" value="PyrC_classI_B"/>
    <property type="match status" value="1"/>
</dbReference>
<name>A0A212JPT2_9FIRM</name>
<feature type="binding site" evidence="6">
    <location>
        <begin position="62"/>
        <end position="64"/>
    </location>
    <ligand>
        <name>substrate</name>
    </ligand>
</feature>
<evidence type="ECO:0000256" key="3">
    <source>
        <dbReference type="ARBA" id="ARBA00022723"/>
    </source>
</evidence>
<evidence type="ECO:0000313" key="8">
    <source>
        <dbReference type="EMBL" id="SBW01422.1"/>
    </source>
</evidence>
<dbReference type="PROSITE" id="PS00483">
    <property type="entry name" value="DIHYDROOROTASE_2"/>
    <property type="match status" value="1"/>
</dbReference>
<feature type="binding site" evidence="6">
    <location>
        <position position="152"/>
    </location>
    <ligand>
        <name>Zn(2+)</name>
        <dbReference type="ChEBI" id="CHEBI:29105"/>
        <label>2</label>
    </ligand>
</feature>
<keyword evidence="5 6" id="KW-0665">Pyrimidine biosynthesis</keyword>
<dbReference type="Pfam" id="PF12890">
    <property type="entry name" value="DHOase"/>
    <property type="match status" value="1"/>
</dbReference>
<dbReference type="PANTHER" id="PTHR43668">
    <property type="entry name" value="ALLANTOINASE"/>
    <property type="match status" value="1"/>
</dbReference>
<feature type="binding site" evidence="6">
    <location>
        <position position="62"/>
    </location>
    <ligand>
        <name>Zn(2+)</name>
        <dbReference type="ChEBI" id="CHEBI:29105"/>
        <label>1</label>
    </ligand>
</feature>
<dbReference type="InterPro" id="IPR002195">
    <property type="entry name" value="Dihydroorotase_CS"/>
</dbReference>